<dbReference type="SMART" id="SM00220">
    <property type="entry name" value="S_TKc"/>
    <property type="match status" value="1"/>
</dbReference>
<feature type="domain" description="Protein kinase" evidence="9">
    <location>
        <begin position="23"/>
        <end position="283"/>
    </location>
</feature>
<dbReference type="PROSITE" id="PS00107">
    <property type="entry name" value="PROTEIN_KINASE_ATP"/>
    <property type="match status" value="1"/>
</dbReference>
<accession>A0ABT4BEP5</accession>
<dbReference type="InterPro" id="IPR011009">
    <property type="entry name" value="Kinase-like_dom_sf"/>
</dbReference>
<evidence type="ECO:0000313" key="11">
    <source>
        <dbReference type="Proteomes" id="UP001151002"/>
    </source>
</evidence>
<comment type="caution">
    <text evidence="10">The sequence shown here is derived from an EMBL/GenBank/DDBJ whole genome shotgun (WGS) entry which is preliminary data.</text>
</comment>
<evidence type="ECO:0000256" key="7">
    <source>
        <dbReference type="PROSITE-ProRule" id="PRU10141"/>
    </source>
</evidence>
<evidence type="ECO:0000259" key="9">
    <source>
        <dbReference type="PROSITE" id="PS50011"/>
    </source>
</evidence>
<evidence type="ECO:0000256" key="2">
    <source>
        <dbReference type="ARBA" id="ARBA00022527"/>
    </source>
</evidence>
<keyword evidence="11" id="KW-1185">Reference proteome</keyword>
<dbReference type="InterPro" id="IPR000719">
    <property type="entry name" value="Prot_kinase_dom"/>
</dbReference>
<keyword evidence="3" id="KW-0808">Transferase</keyword>
<dbReference type="CDD" id="cd14014">
    <property type="entry name" value="STKc_PknB_like"/>
    <property type="match status" value="1"/>
</dbReference>
<dbReference type="PANTHER" id="PTHR43289:SF6">
    <property type="entry name" value="SERINE_THREONINE-PROTEIN KINASE NEKL-3"/>
    <property type="match status" value="1"/>
</dbReference>
<dbReference type="InterPro" id="IPR017441">
    <property type="entry name" value="Protein_kinase_ATP_BS"/>
</dbReference>
<dbReference type="SUPFAM" id="SSF56112">
    <property type="entry name" value="Protein kinase-like (PK-like)"/>
    <property type="match status" value="1"/>
</dbReference>
<evidence type="ECO:0000256" key="4">
    <source>
        <dbReference type="ARBA" id="ARBA00022741"/>
    </source>
</evidence>
<evidence type="ECO:0000313" key="10">
    <source>
        <dbReference type="EMBL" id="MCY1144996.1"/>
    </source>
</evidence>
<reference evidence="10" key="1">
    <citation type="submission" date="2022-11" db="EMBL/GenBank/DDBJ databases">
        <authorList>
            <person name="Somphong A."/>
            <person name="Phongsopitanun W."/>
        </authorList>
    </citation>
    <scope>NUCLEOTIDE SEQUENCE</scope>
    <source>
        <strain evidence="10">Pm04-4</strain>
    </source>
</reference>
<dbReference type="Proteomes" id="UP001151002">
    <property type="component" value="Unassembled WGS sequence"/>
</dbReference>
<keyword evidence="5 10" id="KW-0418">Kinase</keyword>
<dbReference type="RefSeq" id="WP_267569588.1">
    <property type="nucleotide sequence ID" value="NZ_JAPNTZ010000023.1"/>
</dbReference>
<feature type="compositionally biased region" description="Low complexity" evidence="8">
    <location>
        <begin position="365"/>
        <end position="438"/>
    </location>
</feature>
<evidence type="ECO:0000256" key="5">
    <source>
        <dbReference type="ARBA" id="ARBA00022777"/>
    </source>
</evidence>
<dbReference type="PROSITE" id="PS00108">
    <property type="entry name" value="PROTEIN_KINASE_ST"/>
    <property type="match status" value="1"/>
</dbReference>
<proteinExistence type="predicted"/>
<dbReference type="PROSITE" id="PS50011">
    <property type="entry name" value="PROTEIN_KINASE_DOM"/>
    <property type="match status" value="1"/>
</dbReference>
<evidence type="ECO:0000256" key="8">
    <source>
        <dbReference type="SAM" id="MobiDB-lite"/>
    </source>
</evidence>
<keyword evidence="2" id="KW-0723">Serine/threonine-protein kinase</keyword>
<dbReference type="EC" id="2.7.11.1" evidence="1"/>
<dbReference type="GO" id="GO:0016301">
    <property type="term" value="F:kinase activity"/>
    <property type="evidence" value="ECO:0007669"/>
    <property type="project" value="UniProtKB-KW"/>
</dbReference>
<protein>
    <recommendedName>
        <fullName evidence="1">non-specific serine/threonine protein kinase</fullName>
        <ecNumber evidence="1">2.7.11.1</ecNumber>
    </recommendedName>
</protein>
<dbReference type="Pfam" id="PF00069">
    <property type="entry name" value="Pkinase"/>
    <property type="match status" value="1"/>
</dbReference>
<keyword evidence="6 7" id="KW-0067">ATP-binding</keyword>
<dbReference type="InterPro" id="IPR008271">
    <property type="entry name" value="Ser/Thr_kinase_AS"/>
</dbReference>
<feature type="region of interest" description="Disordered" evidence="8">
    <location>
        <begin position="347"/>
        <end position="441"/>
    </location>
</feature>
<dbReference type="EMBL" id="JAPNTZ010000023">
    <property type="protein sequence ID" value="MCY1144996.1"/>
    <property type="molecule type" value="Genomic_DNA"/>
</dbReference>
<organism evidence="10 11">
    <name type="scientific">Paractinoplanes pyxinae</name>
    <dbReference type="NCBI Taxonomy" id="2997416"/>
    <lineage>
        <taxon>Bacteria</taxon>
        <taxon>Bacillati</taxon>
        <taxon>Actinomycetota</taxon>
        <taxon>Actinomycetes</taxon>
        <taxon>Micromonosporales</taxon>
        <taxon>Micromonosporaceae</taxon>
        <taxon>Paractinoplanes</taxon>
    </lineage>
</organism>
<dbReference type="Gene3D" id="1.10.510.10">
    <property type="entry name" value="Transferase(Phosphotransferase) domain 1"/>
    <property type="match status" value="1"/>
</dbReference>
<gene>
    <name evidence="10" type="ORF">OWR29_43955</name>
</gene>
<evidence type="ECO:0000256" key="6">
    <source>
        <dbReference type="ARBA" id="ARBA00022840"/>
    </source>
</evidence>
<name>A0ABT4BEP5_9ACTN</name>
<dbReference type="PANTHER" id="PTHR43289">
    <property type="entry name" value="MITOGEN-ACTIVATED PROTEIN KINASE KINASE KINASE 20-RELATED"/>
    <property type="match status" value="1"/>
</dbReference>
<evidence type="ECO:0000256" key="3">
    <source>
        <dbReference type="ARBA" id="ARBA00022679"/>
    </source>
</evidence>
<sequence length="515" mass="51662">MDGSISAAGPGTDLAGRVLGGRYELLVPIGTGGMAVVWRGRDHVLAREVAVKIVATAAADHRIRQEAQAAAALSHPNIAQVHDYGEFRTNGGLFPYVVMELVEGGTLAQRLASGPVSPPLAMRVCAEVAAALAAAHSAGLVHRDIKPANVMLGPTGAKVVDFGIAAVTAPSGTGDLDPELLGTPAYLAPERLIDDAVEPASDVYALGVVLYRLLSGHSPWTTEDTTQMLKNHIYVEPAPLPAVPGVPGHVRDLCERCLRKDPSGRPSAREAATLLSAGAEPTVPAPARNAGQAAHTPADAPARIVRARGRTPAGNAAPARRPALVAATVAAMVAVGAAGWMLAPGDKRTAGSPSATPSPAPPPSGRASVTASVRPADAAPSARRSAGPIAAATPANRPATTSAAPADTATPTGTTTTPVTATVTPPGAPTAAPTVTTVAPPPATRSFSSTAGTLTATCPSPSTAEILSYSPSKTFKVQSADPGPGPAATVTFKHGKATTTMTVTCDAGRPAASTT</sequence>
<keyword evidence="4 7" id="KW-0547">Nucleotide-binding</keyword>
<dbReference type="Gene3D" id="3.30.200.20">
    <property type="entry name" value="Phosphorylase Kinase, domain 1"/>
    <property type="match status" value="1"/>
</dbReference>
<evidence type="ECO:0000256" key="1">
    <source>
        <dbReference type="ARBA" id="ARBA00012513"/>
    </source>
</evidence>
<feature type="binding site" evidence="7">
    <location>
        <position position="52"/>
    </location>
    <ligand>
        <name>ATP</name>
        <dbReference type="ChEBI" id="CHEBI:30616"/>
    </ligand>
</feature>
<feature type="region of interest" description="Disordered" evidence="8">
    <location>
        <begin position="277"/>
        <end position="301"/>
    </location>
</feature>